<dbReference type="RefSeq" id="WP_183470394.1">
    <property type="nucleotide sequence ID" value="NZ_JACHVU010000008.1"/>
</dbReference>
<comment type="caution">
    <text evidence="2">The sequence shown here is derived from an EMBL/GenBank/DDBJ whole genome shotgun (WGS) entry which is preliminary data.</text>
</comment>
<organism evidence="2 3">
    <name type="scientific">Mycolicibacterium iranicum</name>
    <name type="common">Mycobacterium iranicum</name>
    <dbReference type="NCBI Taxonomy" id="912594"/>
    <lineage>
        <taxon>Bacteria</taxon>
        <taxon>Bacillati</taxon>
        <taxon>Actinomycetota</taxon>
        <taxon>Actinomycetes</taxon>
        <taxon>Mycobacteriales</taxon>
        <taxon>Mycobacteriaceae</taxon>
        <taxon>Mycolicibacterium</taxon>
    </lineage>
</organism>
<dbReference type="InterPro" id="IPR043796">
    <property type="entry name" value="ESX-1_EspA/EspE-like"/>
</dbReference>
<accession>A0A839QFN5</accession>
<reference evidence="2 3" key="1">
    <citation type="submission" date="2020-08" db="EMBL/GenBank/DDBJ databases">
        <title>The Agave Microbiome: Exploring the role of microbial communities in plant adaptations to desert environments.</title>
        <authorList>
            <person name="Partida-Martinez L.P."/>
        </authorList>
    </citation>
    <scope>NUCLEOTIDE SEQUENCE [LARGE SCALE GENOMIC DNA]</scope>
    <source>
        <strain evidence="2 3">AT2.18</strain>
    </source>
</reference>
<sequence>MSAVLGAFLSTWSKARQTFGEGAPQPGSGFDQSAELARLRAEAESAEPESRWSGGAAAAYRAVNVEHAGLLGRMAELDRQLAQQVDRSADIVSAGRRDLDDVRDWVLAAAGSVPPTAMGDQMMLPIAQAGLGRVEEVVSASNGQLTVVGAEIARLAGEYQMLGGQAFTQGPPGEPPPTPEQ</sequence>
<dbReference type="EMBL" id="JACHVU010000008">
    <property type="protein sequence ID" value="MBB2992052.1"/>
    <property type="molecule type" value="Genomic_DNA"/>
</dbReference>
<dbReference type="AlphaFoldDB" id="A0A839QFN5"/>
<evidence type="ECO:0000259" key="1">
    <source>
        <dbReference type="Pfam" id="PF18879"/>
    </source>
</evidence>
<feature type="domain" description="ESX-1 secretion-associated protein EspA/EspE-like" evidence="1">
    <location>
        <begin position="19"/>
        <end position="101"/>
    </location>
</feature>
<evidence type="ECO:0000313" key="3">
    <source>
        <dbReference type="Proteomes" id="UP000550501"/>
    </source>
</evidence>
<proteinExistence type="predicted"/>
<evidence type="ECO:0000313" key="2">
    <source>
        <dbReference type="EMBL" id="MBB2992052.1"/>
    </source>
</evidence>
<dbReference type="Proteomes" id="UP000550501">
    <property type="component" value="Unassembled WGS sequence"/>
</dbReference>
<protein>
    <recommendedName>
        <fullName evidence="1">ESX-1 secretion-associated protein EspA/EspE-like domain-containing protein</fullName>
    </recommendedName>
</protein>
<name>A0A839QFN5_MYCIR</name>
<keyword evidence="3" id="KW-1185">Reference proteome</keyword>
<gene>
    <name evidence="2" type="ORF">FHR72_003548</name>
</gene>
<dbReference type="Pfam" id="PF18879">
    <property type="entry name" value="EspA_EspE"/>
    <property type="match status" value="1"/>
</dbReference>